<keyword evidence="3" id="KW-1185">Reference proteome</keyword>
<evidence type="ECO:0008006" key="4">
    <source>
        <dbReference type="Google" id="ProtNLM"/>
    </source>
</evidence>
<comment type="caution">
    <text evidence="2">The sequence shown here is derived from an EMBL/GenBank/DDBJ whole genome shotgun (WGS) entry which is preliminary data.</text>
</comment>
<dbReference type="AlphaFoldDB" id="A0A6N6JIW1"/>
<feature type="region of interest" description="Disordered" evidence="1">
    <location>
        <begin position="43"/>
        <end position="81"/>
    </location>
</feature>
<proteinExistence type="predicted"/>
<dbReference type="RefSeq" id="WP_243144908.1">
    <property type="nucleotide sequence ID" value="NZ_BLJE01000002.1"/>
</dbReference>
<organism evidence="2 3">
    <name type="scientific">Litoreibacter roseus</name>
    <dbReference type="NCBI Taxonomy" id="2601869"/>
    <lineage>
        <taxon>Bacteria</taxon>
        <taxon>Pseudomonadati</taxon>
        <taxon>Pseudomonadota</taxon>
        <taxon>Alphaproteobacteria</taxon>
        <taxon>Rhodobacterales</taxon>
        <taxon>Roseobacteraceae</taxon>
        <taxon>Litoreibacter</taxon>
    </lineage>
</organism>
<dbReference type="InterPro" id="IPR029045">
    <property type="entry name" value="ClpP/crotonase-like_dom_sf"/>
</dbReference>
<sequence>MRSGLTVRRMLWGTFALQLLLAGILMARDFTAALPYMAWPSTQPSLQTPVLPGDQTRRYRPRDTPLGPTRPDAPARPYTNTSDMPQRLAFEQESDVLTLTGAISPGDAERFTETLEGMSGVTQIRLNSPGGSVRDALDIGRAIRDAEFDVVAGATDICLSACPYVLASGIARRVHADAQVGVHQHSFGTNTVLPAFLAVEDIQRGQGEVMTYLDEMGVGPLLMRHALATPPDEIYILLTDQLLEYELATEIIDN</sequence>
<dbReference type="SUPFAM" id="SSF52096">
    <property type="entry name" value="ClpP/crotonase"/>
    <property type="match status" value="1"/>
</dbReference>
<evidence type="ECO:0000256" key="1">
    <source>
        <dbReference type="SAM" id="MobiDB-lite"/>
    </source>
</evidence>
<accession>A0A6N6JIW1</accession>
<dbReference type="EMBL" id="BLJE01000002">
    <property type="protein sequence ID" value="GFE65359.1"/>
    <property type="molecule type" value="Genomic_DNA"/>
</dbReference>
<evidence type="ECO:0000313" key="2">
    <source>
        <dbReference type="EMBL" id="GFE65359.1"/>
    </source>
</evidence>
<name>A0A6N6JIW1_9RHOB</name>
<reference evidence="2 3" key="1">
    <citation type="submission" date="2019-12" db="EMBL/GenBank/DDBJ databases">
        <title>Litoreibacter badius sp. nov., a novel bacteriochlorophyll a-containing bacterium in the genus Litoreibacter.</title>
        <authorList>
            <person name="Kanamuro M."/>
            <person name="Takabe Y."/>
            <person name="Mori K."/>
            <person name="Takaichi S."/>
            <person name="Hanada S."/>
        </authorList>
    </citation>
    <scope>NUCLEOTIDE SEQUENCE [LARGE SCALE GENOMIC DNA]</scope>
    <source>
        <strain evidence="2 3">K6</strain>
    </source>
</reference>
<dbReference type="Proteomes" id="UP000436822">
    <property type="component" value="Unassembled WGS sequence"/>
</dbReference>
<dbReference type="Gene3D" id="3.90.226.10">
    <property type="entry name" value="2-enoyl-CoA Hydratase, Chain A, domain 1"/>
    <property type="match status" value="1"/>
</dbReference>
<gene>
    <name evidence="2" type="ORF">KIN_24330</name>
</gene>
<evidence type="ECO:0000313" key="3">
    <source>
        <dbReference type="Proteomes" id="UP000436822"/>
    </source>
</evidence>
<protein>
    <recommendedName>
        <fullName evidence="4">Clp protease</fullName>
    </recommendedName>
</protein>